<evidence type="ECO:0000256" key="8">
    <source>
        <dbReference type="SAM" id="MobiDB-lite"/>
    </source>
</evidence>
<evidence type="ECO:0008006" key="11">
    <source>
        <dbReference type="Google" id="ProtNLM"/>
    </source>
</evidence>
<keyword evidence="4" id="KW-0819">tRNA processing</keyword>
<dbReference type="SUPFAM" id="SSF75011">
    <property type="entry name" value="3-carboxy-cis,cis-mucoante lactonizing enzyme"/>
    <property type="match status" value="1"/>
</dbReference>
<dbReference type="Proteomes" id="UP000827284">
    <property type="component" value="Unassembled WGS sequence"/>
</dbReference>
<gene>
    <name evidence="9" type="ORF">EMPS_01709</name>
</gene>
<dbReference type="InterPro" id="IPR001680">
    <property type="entry name" value="WD40_rpt"/>
</dbReference>
<dbReference type="PROSITE" id="PS00678">
    <property type="entry name" value="WD_REPEATS_1"/>
    <property type="match status" value="1"/>
</dbReference>
<feature type="region of interest" description="Disordered" evidence="8">
    <location>
        <begin position="601"/>
        <end position="654"/>
    </location>
</feature>
<comment type="caution">
    <text evidence="9">The sequence shown here is derived from an EMBL/GenBank/DDBJ whole genome shotgun (WGS) entry which is preliminary data.</text>
</comment>
<dbReference type="Gene3D" id="2.130.10.10">
    <property type="entry name" value="YVTN repeat-like/Quinoprotein amine dehydrogenase"/>
    <property type="match status" value="4"/>
</dbReference>
<sequence length="1178" mass="131280">MLTCIHLGCGWKVHRIVLANVQTFSETSEARLLMVFGAKSLRIMRLCVDRSNNSSQPKVFFQHLWNVIHMKDWIVDAQWLWPKEELPGEFPTTRSSLRPNMKTPPTSIALGYAHNFVEVFDLPQNPFEIPREENPLLIDDSLSKFRLTYSVQSEEHCTVFCGRFHNNTLEDLWFVSGTVFCHALIWKVHQEEGVEAPVVKSLVGHEGILFGIRWSDDGKAVCTVSDDRTIRVWDITNPTTITHSTHFGHSARVWDCQIVGQYLISISEDASCRIWRNPLLSKLSEKDDMSDCLACWEGHEGKSAWSVAVSDHGVVATGGGDGGIHLWRLDSIVAGSTDAEQYTKDVDLPAITAYFPEAATNEKEFVRDFAIISETESVYATNTGYILLRNDTNDTWRTLYHSPIFKNYASLEASSCGRIAVAGCLGGKMAIVSTRSEFETLVADTVGGIKIQFVFVLSGTDKDNFRIVVFRANCTVGVFQLDISSQSQEARHRHLCELRLPNNNKAIHAAYYSARYNLTLLGSRDGTLLVYNMGELDTYDQAITLDSIIELRKCHGNESVSSVLMVTEEGEGIDGKDRIIAYSTGRDGSWTKYRFLGLPGGETIGSENDDKDHTDDEGDDDVDAMDHSGDDEDVVATSPEPRSRESTPGDHEGGTDIVLQKIFRSKITKGWLEQTFIMDGELLFLGFFNKKLFVYNESKHFEIFSMHSGAANRRRWRFLTNNARLEHTRLMFYSGYKIRSFSRQLTAGSGLFQSAKLQNNFHGREVRHLRFLNDAAPLVSGAPAPLVFASGGEDCRLRMFQYIPYKTKTSSTALRPLCNLKPHLGAAIRCLEWSHTDMPHTYLLFTGGAIESMRAWQVTLSIPNSYQVQQVEDFNGNMVPEQTPLSLGCLERAQCPHVSENLETRIMDLSVFTLPTQPCMHFIASVYSDAAIRVWLFDEVANSFVLAIDTSYHEKCILQVAHIQVEGGIMMLTAATDGKIAVWDLTSALDAFLVKYHLRTNKTVQPIRSFPGKNKAKVQKDFAQSLRSPLTELMIHQSGVNSLSARNMGHGIVMVASGGDDNALVVSQIQASWDSIGRAIKVKAARVIARDNFAHGSAIQAVAIINDYEIVSTSQDQMISLWSVDFTEIGGACLSKQESQFVHVPDPSTMDVLPSGNGQDRTVAIAGIGIQTFVVDGR</sequence>
<evidence type="ECO:0000313" key="9">
    <source>
        <dbReference type="EMBL" id="GJJ69363.1"/>
    </source>
</evidence>
<keyword evidence="5" id="KW-0677">Repeat</keyword>
<dbReference type="SUPFAM" id="SSF50978">
    <property type="entry name" value="WD40 repeat-like"/>
    <property type="match status" value="2"/>
</dbReference>
<dbReference type="InterPro" id="IPR015943">
    <property type="entry name" value="WD40/YVTN_repeat-like_dom_sf"/>
</dbReference>
<dbReference type="PANTHER" id="PTHR14344:SF3">
    <property type="entry name" value="WD REPEAT-CONTAINING PROTEIN 6"/>
    <property type="match status" value="1"/>
</dbReference>
<comment type="subcellular location">
    <subcellularLocation>
        <location evidence="1">Cytoplasm</location>
    </subcellularLocation>
</comment>
<evidence type="ECO:0000256" key="7">
    <source>
        <dbReference type="PROSITE-ProRule" id="PRU00221"/>
    </source>
</evidence>
<dbReference type="InterPro" id="IPR036322">
    <property type="entry name" value="WD40_repeat_dom_sf"/>
</dbReference>
<dbReference type="PROSITE" id="PS50294">
    <property type="entry name" value="WD_REPEATS_REGION"/>
    <property type="match status" value="1"/>
</dbReference>
<dbReference type="SMART" id="SM00320">
    <property type="entry name" value="WD40"/>
    <property type="match status" value="9"/>
</dbReference>
<evidence type="ECO:0000256" key="1">
    <source>
        <dbReference type="ARBA" id="ARBA00004496"/>
    </source>
</evidence>
<organism evidence="9 10">
    <name type="scientific">Entomortierella parvispora</name>
    <dbReference type="NCBI Taxonomy" id="205924"/>
    <lineage>
        <taxon>Eukaryota</taxon>
        <taxon>Fungi</taxon>
        <taxon>Fungi incertae sedis</taxon>
        <taxon>Mucoromycota</taxon>
        <taxon>Mortierellomycotina</taxon>
        <taxon>Mortierellomycetes</taxon>
        <taxon>Mortierellales</taxon>
        <taxon>Mortierellaceae</taxon>
        <taxon>Entomortierella</taxon>
    </lineage>
</organism>
<dbReference type="PANTHER" id="PTHR14344">
    <property type="entry name" value="WD REPEAT PROTEIN"/>
    <property type="match status" value="1"/>
</dbReference>
<dbReference type="GO" id="GO:0005737">
    <property type="term" value="C:cytoplasm"/>
    <property type="evidence" value="ECO:0007669"/>
    <property type="project" value="UniProtKB-SubCell"/>
</dbReference>
<evidence type="ECO:0000256" key="3">
    <source>
        <dbReference type="ARBA" id="ARBA00022574"/>
    </source>
</evidence>
<accession>A0A9P3H3F0</accession>
<feature type="compositionally biased region" description="Acidic residues" evidence="8">
    <location>
        <begin position="615"/>
        <end position="634"/>
    </location>
</feature>
<keyword evidence="10" id="KW-1185">Reference proteome</keyword>
<dbReference type="PROSITE" id="PS50082">
    <property type="entry name" value="WD_REPEATS_2"/>
    <property type="match status" value="1"/>
</dbReference>
<dbReference type="Pfam" id="PF00400">
    <property type="entry name" value="WD40"/>
    <property type="match status" value="3"/>
</dbReference>
<dbReference type="InterPro" id="IPR019775">
    <property type="entry name" value="WD40_repeat_CS"/>
</dbReference>
<evidence type="ECO:0000256" key="4">
    <source>
        <dbReference type="ARBA" id="ARBA00022694"/>
    </source>
</evidence>
<keyword evidence="2" id="KW-0963">Cytoplasm</keyword>
<feature type="compositionally biased region" description="Basic and acidic residues" evidence="8">
    <location>
        <begin position="641"/>
        <end position="654"/>
    </location>
</feature>
<evidence type="ECO:0000256" key="5">
    <source>
        <dbReference type="ARBA" id="ARBA00022737"/>
    </source>
</evidence>
<evidence type="ECO:0000256" key="6">
    <source>
        <dbReference type="ARBA" id="ARBA00038255"/>
    </source>
</evidence>
<dbReference type="EMBL" id="BQFW01000002">
    <property type="protein sequence ID" value="GJJ69363.1"/>
    <property type="molecule type" value="Genomic_DNA"/>
</dbReference>
<evidence type="ECO:0000313" key="10">
    <source>
        <dbReference type="Proteomes" id="UP000827284"/>
    </source>
</evidence>
<reference evidence="9" key="2">
    <citation type="journal article" date="2022" name="Microbiol. Resour. Announc.">
        <title>Whole-Genome Sequence of Entomortierella parvispora E1425, a Mucoromycotan Fungus Associated with Burkholderiaceae-Related Endosymbiotic Bacteria.</title>
        <authorList>
            <person name="Herlambang A."/>
            <person name="Guo Y."/>
            <person name="Takashima Y."/>
            <person name="Narisawa K."/>
            <person name="Ohta H."/>
            <person name="Nishizawa T."/>
        </authorList>
    </citation>
    <scope>NUCLEOTIDE SEQUENCE</scope>
    <source>
        <strain evidence="9">E1425</strain>
    </source>
</reference>
<evidence type="ECO:0000256" key="2">
    <source>
        <dbReference type="ARBA" id="ARBA00022490"/>
    </source>
</evidence>
<protein>
    <recommendedName>
        <fullName evidence="11">WD40 repeat-like protein</fullName>
    </recommendedName>
</protein>
<dbReference type="GO" id="GO:0030488">
    <property type="term" value="P:tRNA methylation"/>
    <property type="evidence" value="ECO:0007669"/>
    <property type="project" value="TreeGrafter"/>
</dbReference>
<dbReference type="AlphaFoldDB" id="A0A9P3H3F0"/>
<dbReference type="OrthoDB" id="5594999at2759"/>
<keyword evidence="3 7" id="KW-0853">WD repeat</keyword>
<name>A0A9P3H3F0_9FUNG</name>
<dbReference type="InterPro" id="IPR051973">
    <property type="entry name" value="tRNA_Anticodon_Mtase-Reg"/>
</dbReference>
<comment type="similarity">
    <text evidence="6">Belongs to the WD repeat WDR6 family.</text>
</comment>
<feature type="repeat" description="WD" evidence="7">
    <location>
        <begin position="202"/>
        <end position="243"/>
    </location>
</feature>
<reference evidence="9" key="1">
    <citation type="submission" date="2021-11" db="EMBL/GenBank/DDBJ databases">
        <authorList>
            <person name="Herlambang A."/>
            <person name="Guo Y."/>
            <person name="Takashima Y."/>
            <person name="Nishizawa T."/>
        </authorList>
    </citation>
    <scope>NUCLEOTIDE SEQUENCE</scope>
    <source>
        <strain evidence="9">E1425</strain>
    </source>
</reference>
<proteinExistence type="inferred from homology"/>